<gene>
    <name evidence="1" type="ORF">AK812_SmicGene7652</name>
</gene>
<name>A0A1Q9EMX3_SYMMI</name>
<accession>A0A1Q9EMX3</accession>
<keyword evidence="2" id="KW-1185">Reference proteome</keyword>
<proteinExistence type="predicted"/>
<dbReference type="EMBL" id="LSRX01000110">
    <property type="protein sequence ID" value="OLQ08793.1"/>
    <property type="molecule type" value="Genomic_DNA"/>
</dbReference>
<organism evidence="1 2">
    <name type="scientific">Symbiodinium microadriaticum</name>
    <name type="common">Dinoflagellate</name>
    <name type="synonym">Zooxanthella microadriatica</name>
    <dbReference type="NCBI Taxonomy" id="2951"/>
    <lineage>
        <taxon>Eukaryota</taxon>
        <taxon>Sar</taxon>
        <taxon>Alveolata</taxon>
        <taxon>Dinophyceae</taxon>
        <taxon>Suessiales</taxon>
        <taxon>Symbiodiniaceae</taxon>
        <taxon>Symbiodinium</taxon>
    </lineage>
</organism>
<dbReference type="AlphaFoldDB" id="A0A1Q9EMX3"/>
<evidence type="ECO:0000313" key="1">
    <source>
        <dbReference type="EMBL" id="OLQ08793.1"/>
    </source>
</evidence>
<evidence type="ECO:0000313" key="2">
    <source>
        <dbReference type="Proteomes" id="UP000186817"/>
    </source>
</evidence>
<protein>
    <submittedName>
        <fullName evidence="1">Uncharacterized protein</fullName>
    </submittedName>
</protein>
<dbReference type="Proteomes" id="UP000186817">
    <property type="component" value="Unassembled WGS sequence"/>
</dbReference>
<sequence>MPGVGFRNPTFADYEIVLFWLETATKKFSRSKLVKQEVKMYMQVIESDRKLGKMIVRFDLSPLTAFPGDTFKEEAARMCDQFCVEVPSWWKRVTSVKAVFDMHWYTAWGTKAGDLTGDAAVLCSQGIDEILEVLSPGIVGFAESFKAQVELIGSISAGKIRVVIETVDFALLWYSVLAVTKERMWTGRKTLMASERPRPPGFVACNDVAITKAFMEKQVVVMKKLGTNREARSPTFEAGWSLKKIYGLQETPRFPCAVGAGVKFPAGDVPCFAGLLWWAWQLWVSAMHVREKALSSRHHVLLHSAVRALGQLDILPPETLRSEFFLRWRLQVQQERRSKAERMVSSDAGRLRRDLCSLGRQASAKELLSSSFVGSQAKLSRLSVVVDELLDKLDVRRAAPLAAAAAPRSSLRNRGNDDVLDQAAHADVRGGPF</sequence>
<reference evidence="1 2" key="1">
    <citation type="submission" date="2016-02" db="EMBL/GenBank/DDBJ databases">
        <title>Genome analysis of coral dinoflagellate symbionts highlights evolutionary adaptations to a symbiotic lifestyle.</title>
        <authorList>
            <person name="Aranda M."/>
            <person name="Li Y."/>
            <person name="Liew Y.J."/>
            <person name="Baumgarten S."/>
            <person name="Simakov O."/>
            <person name="Wilson M."/>
            <person name="Piel J."/>
            <person name="Ashoor H."/>
            <person name="Bougouffa S."/>
            <person name="Bajic V.B."/>
            <person name="Ryu T."/>
            <person name="Ravasi T."/>
            <person name="Bayer T."/>
            <person name="Micklem G."/>
            <person name="Kim H."/>
            <person name="Bhak J."/>
            <person name="Lajeunesse T.C."/>
            <person name="Voolstra C.R."/>
        </authorList>
    </citation>
    <scope>NUCLEOTIDE SEQUENCE [LARGE SCALE GENOMIC DNA]</scope>
    <source>
        <strain evidence="1 2">CCMP2467</strain>
    </source>
</reference>
<comment type="caution">
    <text evidence="1">The sequence shown here is derived from an EMBL/GenBank/DDBJ whole genome shotgun (WGS) entry which is preliminary data.</text>
</comment>